<dbReference type="InterPro" id="IPR036514">
    <property type="entry name" value="SGNH_hydro_sf"/>
</dbReference>
<dbReference type="GO" id="GO:0001681">
    <property type="term" value="F:sialate O-acetylesterase activity"/>
    <property type="evidence" value="ECO:0007669"/>
    <property type="project" value="InterPro"/>
</dbReference>
<dbReference type="Pfam" id="PF03629">
    <property type="entry name" value="SASA"/>
    <property type="match status" value="1"/>
</dbReference>
<reference evidence="5 6" key="1">
    <citation type="submission" date="2016-10" db="EMBL/GenBank/DDBJ databases">
        <authorList>
            <person name="de Groot N.N."/>
        </authorList>
    </citation>
    <scope>NUCLEOTIDE SEQUENCE [LARGE SCALE GENOMIC DNA]</scope>
    <source>
        <strain evidence="5 6">DSM 22489</strain>
    </source>
</reference>
<dbReference type="Proteomes" id="UP000236728">
    <property type="component" value="Unassembled WGS sequence"/>
</dbReference>
<dbReference type="EMBL" id="FNVA01000004">
    <property type="protein sequence ID" value="SEG31535.1"/>
    <property type="molecule type" value="Genomic_DNA"/>
</dbReference>
<feature type="signal peptide" evidence="3">
    <location>
        <begin position="1"/>
        <end position="32"/>
    </location>
</feature>
<dbReference type="GO" id="GO:0005975">
    <property type="term" value="P:carbohydrate metabolic process"/>
    <property type="evidence" value="ECO:0007669"/>
    <property type="project" value="TreeGrafter"/>
</dbReference>
<gene>
    <name evidence="5" type="ORF">SAMN05421819_2466</name>
</gene>
<feature type="compositionally biased region" description="Polar residues" evidence="2">
    <location>
        <begin position="250"/>
        <end position="266"/>
    </location>
</feature>
<dbReference type="InterPro" id="IPR005181">
    <property type="entry name" value="SASA"/>
</dbReference>
<name>A0A1H5Z782_9BACT</name>
<dbReference type="Gene3D" id="3.40.50.1110">
    <property type="entry name" value="SGNH hydrolase"/>
    <property type="match status" value="1"/>
</dbReference>
<dbReference type="PANTHER" id="PTHR22901:SF0">
    <property type="entry name" value="SIALATE O-ACETYLESTERASE"/>
    <property type="match status" value="1"/>
</dbReference>
<sequence>MNRFVSKGKVTMKRIRPYTAALILSFAAAAFAEVKPNQLFTDHAVLQSGMPVPVWGTADPGERVVVTLGKRTQSAITGPDGKWMIKLGKMSPAGPFTMTIQGKNTVVVNDVLVGEDWIGSGQSNMAFTVSKKAASFAGMLDEDKEIAAANYPQLRIFMAVTNKTYEPQSEIKGEWKIATPENAAAFSAVAYLFGRDLNQALKEPVGMIVVAFGASTAESWISRPVMSGDPQLRPMLSRFDDLYRFYQSHPNATTDQSPPGPQTINSRPGKPGPLRDPVQDQHQPTVLYNGMVHPILPFAMRGVIWYQGESIVGGKAGVALYPHVMETLVKDWRAEWGEGDFPFYCVQLPPLKNPSNNPMVREGQAKLLSLRHTGMAVTLDVGDPTNVHPKDKEPVGDRLSRIALANVYGKKLEFSGPVYTGMKVRGSEIVVTFKHAEGLTGKGGPLEWFQVAGADGKYVDATAKVRGKTVAVHSDQVPAPVSVRYAWDNYPQGANLVNSAGLPAAPFRSDSQDALATISKEFTGK</sequence>
<evidence type="ECO:0000259" key="4">
    <source>
        <dbReference type="Pfam" id="PF03629"/>
    </source>
</evidence>
<dbReference type="PANTHER" id="PTHR22901">
    <property type="entry name" value="SIALATE O-ACETYLESTERASE"/>
    <property type="match status" value="1"/>
</dbReference>
<dbReference type="SUPFAM" id="SSF52266">
    <property type="entry name" value="SGNH hydrolase"/>
    <property type="match status" value="1"/>
</dbReference>
<evidence type="ECO:0000256" key="3">
    <source>
        <dbReference type="SAM" id="SignalP"/>
    </source>
</evidence>
<dbReference type="AlphaFoldDB" id="A0A1H5Z782"/>
<feature type="chain" id="PRO_5009291326" evidence="3">
    <location>
        <begin position="33"/>
        <end position="525"/>
    </location>
</feature>
<proteinExistence type="predicted"/>
<keyword evidence="6" id="KW-1185">Reference proteome</keyword>
<organism evidence="5 6">
    <name type="scientific">Bryocella elongata</name>
    <dbReference type="NCBI Taxonomy" id="863522"/>
    <lineage>
        <taxon>Bacteria</taxon>
        <taxon>Pseudomonadati</taxon>
        <taxon>Acidobacteriota</taxon>
        <taxon>Terriglobia</taxon>
        <taxon>Terriglobales</taxon>
        <taxon>Acidobacteriaceae</taxon>
        <taxon>Bryocella</taxon>
    </lineage>
</organism>
<evidence type="ECO:0000313" key="6">
    <source>
        <dbReference type="Proteomes" id="UP000236728"/>
    </source>
</evidence>
<evidence type="ECO:0000256" key="2">
    <source>
        <dbReference type="SAM" id="MobiDB-lite"/>
    </source>
</evidence>
<feature type="region of interest" description="Disordered" evidence="2">
    <location>
        <begin position="250"/>
        <end position="281"/>
    </location>
</feature>
<accession>A0A1H5Z782</accession>
<protein>
    <submittedName>
        <fullName evidence="5">Sialate O-acetylesterase</fullName>
    </submittedName>
</protein>
<keyword evidence="1" id="KW-0378">Hydrolase</keyword>
<keyword evidence="3" id="KW-0732">Signal</keyword>
<evidence type="ECO:0000256" key="1">
    <source>
        <dbReference type="ARBA" id="ARBA00022801"/>
    </source>
</evidence>
<dbReference type="InterPro" id="IPR039329">
    <property type="entry name" value="SIAE"/>
</dbReference>
<evidence type="ECO:0000313" key="5">
    <source>
        <dbReference type="EMBL" id="SEG31535.1"/>
    </source>
</evidence>
<feature type="domain" description="Sialate O-acetylesterase" evidence="4">
    <location>
        <begin position="287"/>
        <end position="388"/>
    </location>
</feature>